<comment type="caution">
    <text evidence="1">The sequence shown here is derived from an EMBL/GenBank/DDBJ whole genome shotgun (WGS) entry which is preliminary data.</text>
</comment>
<protein>
    <submittedName>
        <fullName evidence="1">Uncharacterized protein</fullName>
    </submittedName>
</protein>
<sequence length="136" mass="15581">MPSLNAKFKNRNLQRLRRTPKFPISVAVGHCSRQQGECRSTPSHQRTHVQAFWFALLPTSRNFIVDSETPSATSSTSTGRRLVCGDIQPAESNRFPFFKSESRPLENSNLKFSSLVMKFSFQVKTNAFHFFYVTVF</sequence>
<accession>A0AAD5LCD1</accession>
<gene>
    <name evidence="1" type="ORF">GHT06_016099</name>
</gene>
<name>A0AAD5LCD1_9CRUS</name>
<dbReference type="AlphaFoldDB" id="A0AAD5LCD1"/>
<evidence type="ECO:0000313" key="1">
    <source>
        <dbReference type="EMBL" id="KAI9559310.1"/>
    </source>
</evidence>
<reference evidence="1 2" key="1">
    <citation type="submission" date="2022-05" db="EMBL/GenBank/DDBJ databases">
        <title>A multi-omics perspective on studying reproductive biology in Daphnia sinensis.</title>
        <authorList>
            <person name="Jia J."/>
        </authorList>
    </citation>
    <scope>NUCLEOTIDE SEQUENCE [LARGE SCALE GENOMIC DNA]</scope>
    <source>
        <strain evidence="1 2">WSL</strain>
    </source>
</reference>
<dbReference type="Proteomes" id="UP000820818">
    <property type="component" value="Linkage Group LG5"/>
</dbReference>
<proteinExistence type="predicted"/>
<organism evidence="1 2">
    <name type="scientific">Daphnia sinensis</name>
    <dbReference type="NCBI Taxonomy" id="1820382"/>
    <lineage>
        <taxon>Eukaryota</taxon>
        <taxon>Metazoa</taxon>
        <taxon>Ecdysozoa</taxon>
        <taxon>Arthropoda</taxon>
        <taxon>Crustacea</taxon>
        <taxon>Branchiopoda</taxon>
        <taxon>Diplostraca</taxon>
        <taxon>Cladocera</taxon>
        <taxon>Anomopoda</taxon>
        <taxon>Daphniidae</taxon>
        <taxon>Daphnia</taxon>
        <taxon>Daphnia similis group</taxon>
    </lineage>
</organism>
<evidence type="ECO:0000313" key="2">
    <source>
        <dbReference type="Proteomes" id="UP000820818"/>
    </source>
</evidence>
<dbReference type="EMBL" id="WJBH02000005">
    <property type="protein sequence ID" value="KAI9559310.1"/>
    <property type="molecule type" value="Genomic_DNA"/>
</dbReference>
<keyword evidence="2" id="KW-1185">Reference proteome</keyword>